<feature type="domain" description="Malate synthase TIM barrel" evidence="9">
    <location>
        <begin position="163"/>
        <end position="410"/>
    </location>
</feature>
<dbReference type="OMA" id="WHLPERH"/>
<dbReference type="GO" id="GO:0006099">
    <property type="term" value="P:tricarboxylic acid cycle"/>
    <property type="evidence" value="ECO:0007669"/>
    <property type="project" value="UniProtKB-KW"/>
</dbReference>
<dbReference type="AlphaFoldDB" id="K0T4P9"/>
<feature type="domain" description="Malate synthase C-terminal" evidence="11">
    <location>
        <begin position="420"/>
        <end position="535"/>
    </location>
</feature>
<accession>K0T4P9</accession>
<dbReference type="InterPro" id="IPR006252">
    <property type="entry name" value="Malate_synthA"/>
</dbReference>
<evidence type="ECO:0000256" key="7">
    <source>
        <dbReference type="PIRSR" id="PIRSR001363-1"/>
    </source>
</evidence>
<dbReference type="InterPro" id="IPR048356">
    <property type="entry name" value="MS_N"/>
</dbReference>
<dbReference type="InterPro" id="IPR001465">
    <property type="entry name" value="Malate_synthase_TIM"/>
</dbReference>
<dbReference type="EC" id="2.3.3.9" evidence="2 8"/>
<dbReference type="CDD" id="cd00727">
    <property type="entry name" value="malate_synt_A"/>
    <property type="match status" value="1"/>
</dbReference>
<dbReference type="GO" id="GO:0006097">
    <property type="term" value="P:glyoxylate cycle"/>
    <property type="evidence" value="ECO:0007669"/>
    <property type="project" value="UniProtKB-UniPathway"/>
</dbReference>
<sequence length="554" mass="62098">MEARSSSVLVEVHAPICAAASEILTPDSLRFVGYLCNRFEDRRRALLAARQSRAMEFDSGALPHFEGVRQAGGGTLREPHSRATDDPHWQCAPIPSPVDRKMVINGLNSGANVYMADFEDSTSPTWSNLTEGQRNLRDAVCRKITYTNPKTGKVYALKDKTAVLFVRPRGWHLDEAHVTVNGRVASGSLFDFGLFFFHNVHTLLQMGTRPYFYLPKLEDYLEARLWNDVFKAAQSYFGVSYGTIRATVLLETITAAFQMEEILYELKDHSLGLNCGRWDYLFSYIKKMKCHEDKIAPDRSFLTMTDTPLLKAYVDRLIFICHKRGTFAMGGMAAQIPIKNDPSANDAAMARIKKDKIREALAGHDGTWVAHPALVSLAKNVFDNYMPTPNQIDKNPGLAGKDITEADLLKLREVPTSKAITSVGLKRGISIVLAYTEAWLRGVGCIPLNHHMEDAATAEISRAQIWQWRHHGLSTQDDGVRITKERISKLVNADVKVRTGGEDVGKWFLAGKLVEDMLNKENLDDFLTSVCYPHILTTKYEGDVIPEDEFVSKL</sequence>
<dbReference type="InterPro" id="IPR048355">
    <property type="entry name" value="MS_C"/>
</dbReference>
<feature type="active site" description="Proton acceptor" evidence="7">
    <location>
        <position position="167"/>
    </location>
</feature>
<keyword evidence="4 8" id="KW-0816">Tricarboxylic acid cycle</keyword>
<evidence type="ECO:0000256" key="2">
    <source>
        <dbReference type="ARBA" id="ARBA00012636"/>
    </source>
</evidence>
<dbReference type="Gene3D" id="1.20.1220.12">
    <property type="entry name" value="Malate synthase, domain III"/>
    <property type="match status" value="1"/>
</dbReference>
<dbReference type="UniPathway" id="UPA00703">
    <property type="reaction ID" value="UER00720"/>
</dbReference>
<evidence type="ECO:0000256" key="6">
    <source>
        <dbReference type="ARBA" id="ARBA00047918"/>
    </source>
</evidence>
<organism evidence="12 13">
    <name type="scientific">Thalassiosira oceanica</name>
    <name type="common">Marine diatom</name>
    <dbReference type="NCBI Taxonomy" id="159749"/>
    <lineage>
        <taxon>Eukaryota</taxon>
        <taxon>Sar</taxon>
        <taxon>Stramenopiles</taxon>
        <taxon>Ochrophyta</taxon>
        <taxon>Bacillariophyta</taxon>
        <taxon>Coscinodiscophyceae</taxon>
        <taxon>Thalassiosirophycidae</taxon>
        <taxon>Thalassiosirales</taxon>
        <taxon>Thalassiosiraceae</taxon>
        <taxon>Thalassiosira</taxon>
    </lineage>
</organism>
<dbReference type="GO" id="GO:0005737">
    <property type="term" value="C:cytoplasm"/>
    <property type="evidence" value="ECO:0007669"/>
    <property type="project" value="TreeGrafter"/>
</dbReference>
<dbReference type="FunFam" id="3.20.20.360:FF:000001">
    <property type="entry name" value="Malate synthase"/>
    <property type="match status" value="1"/>
</dbReference>
<dbReference type="Pfam" id="PF20656">
    <property type="entry name" value="MS_N"/>
    <property type="match status" value="1"/>
</dbReference>
<keyword evidence="13" id="KW-1185">Reference proteome</keyword>
<dbReference type="Pfam" id="PF20659">
    <property type="entry name" value="MS_C"/>
    <property type="match status" value="1"/>
</dbReference>
<evidence type="ECO:0000256" key="1">
    <source>
        <dbReference type="ARBA" id="ARBA00006394"/>
    </source>
</evidence>
<evidence type="ECO:0000256" key="5">
    <source>
        <dbReference type="ARBA" id="ARBA00022679"/>
    </source>
</evidence>
<dbReference type="Proteomes" id="UP000266841">
    <property type="component" value="Unassembled WGS sequence"/>
</dbReference>
<comment type="similarity">
    <text evidence="1 8">Belongs to the malate synthase family.</text>
</comment>
<dbReference type="PIRSF" id="PIRSF001363">
    <property type="entry name" value="Malate_synth"/>
    <property type="match status" value="1"/>
</dbReference>
<dbReference type="NCBIfam" id="TIGR01344">
    <property type="entry name" value="malate_syn_A"/>
    <property type="match status" value="1"/>
</dbReference>
<dbReference type="SUPFAM" id="SSF51645">
    <property type="entry name" value="Malate synthase G"/>
    <property type="match status" value="1"/>
</dbReference>
<name>K0T4P9_THAOC</name>
<feature type="active site" description="Proton donor" evidence="7">
    <location>
        <position position="454"/>
    </location>
</feature>
<dbReference type="OrthoDB" id="186072at2759"/>
<gene>
    <name evidence="12" type="ORF">THAOC_06392</name>
</gene>
<dbReference type="Pfam" id="PF01274">
    <property type="entry name" value="MS_TIM-barrel"/>
    <property type="match status" value="1"/>
</dbReference>
<keyword evidence="5 8" id="KW-0808">Transferase</keyword>
<evidence type="ECO:0000256" key="8">
    <source>
        <dbReference type="RuleBase" id="RU000555"/>
    </source>
</evidence>
<dbReference type="PANTHER" id="PTHR42902">
    <property type="entry name" value="MALATE SYNTHASE"/>
    <property type="match status" value="1"/>
</dbReference>
<feature type="domain" description="Malate synthase N-terminal" evidence="10">
    <location>
        <begin position="9"/>
        <end position="65"/>
    </location>
</feature>
<reference evidence="12 13" key="1">
    <citation type="journal article" date="2012" name="Genome Biol.">
        <title>Genome and low-iron response of an oceanic diatom adapted to chronic iron limitation.</title>
        <authorList>
            <person name="Lommer M."/>
            <person name="Specht M."/>
            <person name="Roy A.S."/>
            <person name="Kraemer L."/>
            <person name="Andreson R."/>
            <person name="Gutowska M.A."/>
            <person name="Wolf J."/>
            <person name="Bergner S.V."/>
            <person name="Schilhabel M.B."/>
            <person name="Klostermeier U.C."/>
            <person name="Beiko R.G."/>
            <person name="Rosenstiel P."/>
            <person name="Hippler M."/>
            <person name="Laroche J."/>
        </authorList>
    </citation>
    <scope>NUCLEOTIDE SEQUENCE [LARGE SCALE GENOMIC DNA]</scope>
    <source>
        <strain evidence="12 13">CCMP1005</strain>
    </source>
</reference>
<dbReference type="EMBL" id="AGNL01006361">
    <property type="protein sequence ID" value="EJK72109.1"/>
    <property type="molecule type" value="Genomic_DNA"/>
</dbReference>
<keyword evidence="3 8" id="KW-0329">Glyoxylate bypass</keyword>
<evidence type="ECO:0000259" key="11">
    <source>
        <dbReference type="Pfam" id="PF20659"/>
    </source>
</evidence>
<comment type="catalytic activity">
    <reaction evidence="6 8">
        <text>glyoxylate + acetyl-CoA + H2O = (S)-malate + CoA + H(+)</text>
        <dbReference type="Rhea" id="RHEA:18181"/>
        <dbReference type="ChEBI" id="CHEBI:15377"/>
        <dbReference type="ChEBI" id="CHEBI:15378"/>
        <dbReference type="ChEBI" id="CHEBI:15589"/>
        <dbReference type="ChEBI" id="CHEBI:36655"/>
        <dbReference type="ChEBI" id="CHEBI:57287"/>
        <dbReference type="ChEBI" id="CHEBI:57288"/>
        <dbReference type="EC" id="2.3.3.9"/>
    </reaction>
</comment>
<dbReference type="InterPro" id="IPR044856">
    <property type="entry name" value="Malate_synth_C_sf"/>
</dbReference>
<evidence type="ECO:0000259" key="10">
    <source>
        <dbReference type="Pfam" id="PF20656"/>
    </source>
</evidence>
<protein>
    <recommendedName>
        <fullName evidence="2 8">Malate synthase</fullName>
        <ecNumber evidence="2 8">2.3.3.9</ecNumber>
    </recommendedName>
</protein>
<dbReference type="PANTHER" id="PTHR42902:SF1">
    <property type="entry name" value="MALATE SYNTHASE 1-RELATED"/>
    <property type="match status" value="1"/>
</dbReference>
<proteinExistence type="inferred from homology"/>
<evidence type="ECO:0000259" key="9">
    <source>
        <dbReference type="Pfam" id="PF01274"/>
    </source>
</evidence>
<dbReference type="GO" id="GO:0004474">
    <property type="term" value="F:malate synthase activity"/>
    <property type="evidence" value="ECO:0007669"/>
    <property type="project" value="UniProtKB-EC"/>
</dbReference>
<evidence type="ECO:0000256" key="4">
    <source>
        <dbReference type="ARBA" id="ARBA00022532"/>
    </source>
</evidence>
<dbReference type="Gene3D" id="3.20.20.360">
    <property type="entry name" value="Malate synthase, domain 3"/>
    <property type="match status" value="1"/>
</dbReference>
<dbReference type="InterPro" id="IPR011076">
    <property type="entry name" value="Malate_synth_sf"/>
</dbReference>
<comment type="caution">
    <text evidence="12">The sequence shown here is derived from an EMBL/GenBank/DDBJ whole genome shotgun (WGS) entry which is preliminary data.</text>
</comment>
<evidence type="ECO:0000313" key="13">
    <source>
        <dbReference type="Proteomes" id="UP000266841"/>
    </source>
</evidence>
<dbReference type="InterPro" id="IPR046363">
    <property type="entry name" value="MS_N_TIM-barrel_dom"/>
</dbReference>
<dbReference type="InterPro" id="IPR019830">
    <property type="entry name" value="Malate_synthase_CS"/>
</dbReference>
<dbReference type="eggNOG" id="KOG1261">
    <property type="taxonomic scope" value="Eukaryota"/>
</dbReference>
<dbReference type="FunFam" id="1.20.1220.12:FF:000001">
    <property type="entry name" value="Malate synthase"/>
    <property type="match status" value="1"/>
</dbReference>
<comment type="pathway">
    <text evidence="8">Carbohydrate metabolism; glyoxylate cycle; (S)-malate from isocitrate: step 2/2.</text>
</comment>
<dbReference type="PROSITE" id="PS00510">
    <property type="entry name" value="MALATE_SYNTHASE"/>
    <property type="match status" value="1"/>
</dbReference>
<evidence type="ECO:0000256" key="3">
    <source>
        <dbReference type="ARBA" id="ARBA00022435"/>
    </source>
</evidence>
<evidence type="ECO:0000313" key="12">
    <source>
        <dbReference type="EMBL" id="EJK72109.1"/>
    </source>
</evidence>